<keyword evidence="2" id="KW-0805">Transcription regulation</keyword>
<accession>A0A930YFL7</accession>
<dbReference type="SUPFAM" id="SSF88946">
    <property type="entry name" value="Sigma2 domain of RNA polymerase sigma factors"/>
    <property type="match status" value="1"/>
</dbReference>
<proteinExistence type="inferred from homology"/>
<organism evidence="8 9">
    <name type="scientific">Nocardioides islandensis</name>
    <dbReference type="NCBI Taxonomy" id="433663"/>
    <lineage>
        <taxon>Bacteria</taxon>
        <taxon>Bacillati</taxon>
        <taxon>Actinomycetota</taxon>
        <taxon>Actinomycetes</taxon>
        <taxon>Propionibacteriales</taxon>
        <taxon>Nocardioidaceae</taxon>
        <taxon>Nocardioides</taxon>
    </lineage>
</organism>
<dbReference type="Gene3D" id="1.10.10.10">
    <property type="entry name" value="Winged helix-like DNA-binding domain superfamily/Winged helix DNA-binding domain"/>
    <property type="match status" value="1"/>
</dbReference>
<dbReference type="GO" id="GO:0006352">
    <property type="term" value="P:DNA-templated transcription initiation"/>
    <property type="evidence" value="ECO:0007669"/>
    <property type="project" value="InterPro"/>
</dbReference>
<dbReference type="InterPro" id="IPR014284">
    <property type="entry name" value="RNA_pol_sigma-70_dom"/>
</dbReference>
<dbReference type="Pfam" id="PF04542">
    <property type="entry name" value="Sigma70_r2"/>
    <property type="match status" value="1"/>
</dbReference>
<reference evidence="8" key="1">
    <citation type="submission" date="2020-11" db="EMBL/GenBank/DDBJ databases">
        <title>Nocardioides sp. nov., isolated from Soil of Cynanchum wilfordii Hemsley rhizosphere.</title>
        <authorList>
            <person name="Lee J.-S."/>
            <person name="Suh M.K."/>
            <person name="Kim J.-S."/>
        </authorList>
    </citation>
    <scope>NUCLEOTIDE SEQUENCE</scope>
    <source>
        <strain evidence="8">KCTC 19275</strain>
    </source>
</reference>
<dbReference type="InterPro" id="IPR013324">
    <property type="entry name" value="RNA_pol_sigma_r3/r4-like"/>
</dbReference>
<keyword evidence="4" id="KW-0238">DNA-binding</keyword>
<evidence type="ECO:0000256" key="5">
    <source>
        <dbReference type="ARBA" id="ARBA00023163"/>
    </source>
</evidence>
<evidence type="ECO:0000313" key="9">
    <source>
        <dbReference type="Proteomes" id="UP000640489"/>
    </source>
</evidence>
<dbReference type="NCBIfam" id="TIGR02937">
    <property type="entry name" value="sigma70-ECF"/>
    <property type="match status" value="1"/>
</dbReference>
<protein>
    <submittedName>
        <fullName evidence="8">SigE family RNA polymerase sigma factor</fullName>
    </submittedName>
</protein>
<evidence type="ECO:0000256" key="2">
    <source>
        <dbReference type="ARBA" id="ARBA00023015"/>
    </source>
</evidence>
<dbReference type="RefSeq" id="WP_194708141.1">
    <property type="nucleotide sequence ID" value="NZ_JADKPN010000012.1"/>
</dbReference>
<dbReference type="AlphaFoldDB" id="A0A930YFL7"/>
<keyword evidence="3" id="KW-0731">Sigma factor</keyword>
<dbReference type="InterPro" id="IPR039425">
    <property type="entry name" value="RNA_pol_sigma-70-like"/>
</dbReference>
<dbReference type="Gene3D" id="1.10.1740.10">
    <property type="match status" value="1"/>
</dbReference>
<dbReference type="PANTHER" id="PTHR43133">
    <property type="entry name" value="RNA POLYMERASE ECF-TYPE SIGMA FACTO"/>
    <property type="match status" value="1"/>
</dbReference>
<evidence type="ECO:0000259" key="6">
    <source>
        <dbReference type="Pfam" id="PF04542"/>
    </source>
</evidence>
<dbReference type="GO" id="GO:0003677">
    <property type="term" value="F:DNA binding"/>
    <property type="evidence" value="ECO:0007669"/>
    <property type="project" value="UniProtKB-KW"/>
</dbReference>
<dbReference type="Proteomes" id="UP000640489">
    <property type="component" value="Unassembled WGS sequence"/>
</dbReference>
<feature type="domain" description="RNA polymerase sigma-70 region 2" evidence="6">
    <location>
        <begin position="11"/>
        <end position="76"/>
    </location>
</feature>
<evidence type="ECO:0000259" key="7">
    <source>
        <dbReference type="Pfam" id="PF08281"/>
    </source>
</evidence>
<dbReference type="InterPro" id="IPR013325">
    <property type="entry name" value="RNA_pol_sigma_r2"/>
</dbReference>
<sequence>MTAEEDFAQFVRASSPRLFRTAYAVAGDYQLAEDALQAAYASAYSRWRRVREAANPEAYVQRMVLNQLLTWRRRLSFRREVPSARLPERGHVPSHEDVVADVDEVWRALATLPPRQRAVVVLRYVEDLSVADTAAALGVREGTVKSQTAAALTRLRGRLDQLETPSSGGGR</sequence>
<evidence type="ECO:0000256" key="1">
    <source>
        <dbReference type="ARBA" id="ARBA00010641"/>
    </source>
</evidence>
<gene>
    <name evidence="8" type="ORF">ISU07_17610</name>
</gene>
<dbReference type="EMBL" id="JADKPN010000012">
    <property type="protein sequence ID" value="MBF4764953.1"/>
    <property type="molecule type" value="Genomic_DNA"/>
</dbReference>
<name>A0A930YFL7_9ACTN</name>
<dbReference type="InterPro" id="IPR007627">
    <property type="entry name" value="RNA_pol_sigma70_r2"/>
</dbReference>
<feature type="domain" description="RNA polymerase sigma factor 70 region 4 type 2" evidence="7">
    <location>
        <begin position="104"/>
        <end position="155"/>
    </location>
</feature>
<dbReference type="InterPro" id="IPR014325">
    <property type="entry name" value="RNA_pol_sigma-E_actinobac"/>
</dbReference>
<dbReference type="Pfam" id="PF08281">
    <property type="entry name" value="Sigma70_r4_2"/>
    <property type="match status" value="1"/>
</dbReference>
<dbReference type="InterPro" id="IPR036388">
    <property type="entry name" value="WH-like_DNA-bd_sf"/>
</dbReference>
<evidence type="ECO:0000256" key="4">
    <source>
        <dbReference type="ARBA" id="ARBA00023125"/>
    </source>
</evidence>
<keyword evidence="9" id="KW-1185">Reference proteome</keyword>
<dbReference type="PANTHER" id="PTHR43133:SF50">
    <property type="entry name" value="ECF RNA POLYMERASE SIGMA FACTOR SIGM"/>
    <property type="match status" value="1"/>
</dbReference>
<dbReference type="SUPFAM" id="SSF88659">
    <property type="entry name" value="Sigma3 and sigma4 domains of RNA polymerase sigma factors"/>
    <property type="match status" value="1"/>
</dbReference>
<evidence type="ECO:0000313" key="8">
    <source>
        <dbReference type="EMBL" id="MBF4764953.1"/>
    </source>
</evidence>
<dbReference type="InterPro" id="IPR013249">
    <property type="entry name" value="RNA_pol_sigma70_r4_t2"/>
</dbReference>
<dbReference type="NCBIfam" id="TIGR02983">
    <property type="entry name" value="SigE-fam_strep"/>
    <property type="match status" value="1"/>
</dbReference>
<comment type="similarity">
    <text evidence="1">Belongs to the sigma-70 factor family. ECF subfamily.</text>
</comment>
<dbReference type="CDD" id="cd06171">
    <property type="entry name" value="Sigma70_r4"/>
    <property type="match status" value="1"/>
</dbReference>
<comment type="caution">
    <text evidence="8">The sequence shown here is derived from an EMBL/GenBank/DDBJ whole genome shotgun (WGS) entry which is preliminary data.</text>
</comment>
<keyword evidence="5" id="KW-0804">Transcription</keyword>
<dbReference type="GO" id="GO:0016987">
    <property type="term" value="F:sigma factor activity"/>
    <property type="evidence" value="ECO:0007669"/>
    <property type="project" value="UniProtKB-KW"/>
</dbReference>
<evidence type="ECO:0000256" key="3">
    <source>
        <dbReference type="ARBA" id="ARBA00023082"/>
    </source>
</evidence>